<comment type="similarity">
    <text evidence="3 12">Belongs to the FAD-dependent oxidoreductase 2 family. NadB subfamily.</text>
</comment>
<keyword evidence="16" id="KW-1185">Reference proteome</keyword>
<proteinExistence type="inferred from homology"/>
<keyword evidence="8 12" id="KW-0274">FAD</keyword>
<comment type="catalytic activity">
    <reaction evidence="10">
        <text>L-aspartate + O2 = iminosuccinate + H2O2</text>
        <dbReference type="Rhea" id="RHEA:25876"/>
        <dbReference type="ChEBI" id="CHEBI:15379"/>
        <dbReference type="ChEBI" id="CHEBI:16240"/>
        <dbReference type="ChEBI" id="CHEBI:29991"/>
        <dbReference type="ChEBI" id="CHEBI:77875"/>
        <dbReference type="EC" id="1.4.3.16"/>
    </reaction>
    <physiologicalReaction direction="left-to-right" evidence="10">
        <dbReference type="Rhea" id="RHEA:25877"/>
    </physiologicalReaction>
</comment>
<evidence type="ECO:0000256" key="9">
    <source>
        <dbReference type="ARBA" id="ARBA00023002"/>
    </source>
</evidence>
<dbReference type="Proteomes" id="UP000030528">
    <property type="component" value="Unassembled WGS sequence"/>
</dbReference>
<evidence type="ECO:0000313" key="16">
    <source>
        <dbReference type="Proteomes" id="UP000030528"/>
    </source>
</evidence>
<gene>
    <name evidence="15" type="ORF">N781_00815</name>
</gene>
<dbReference type="Gene3D" id="1.20.58.100">
    <property type="entry name" value="Fumarate reductase/succinate dehydrogenase flavoprotein-like, C-terminal domain"/>
    <property type="match status" value="1"/>
</dbReference>
<evidence type="ECO:0000256" key="12">
    <source>
        <dbReference type="RuleBase" id="RU362049"/>
    </source>
</evidence>
<dbReference type="SUPFAM" id="SSF56425">
    <property type="entry name" value="Succinate dehydrogenase/fumarate reductase flavoprotein, catalytic domain"/>
    <property type="match status" value="1"/>
</dbReference>
<dbReference type="OrthoDB" id="9806724at2"/>
<feature type="domain" description="FAD-dependent oxidoreductase 2 FAD-binding" evidence="13">
    <location>
        <begin position="5"/>
        <end position="372"/>
    </location>
</feature>
<evidence type="ECO:0000256" key="11">
    <source>
        <dbReference type="NCBIfam" id="TIGR00551"/>
    </source>
</evidence>
<reference evidence="15 16" key="1">
    <citation type="submission" date="2013-08" db="EMBL/GenBank/DDBJ databases">
        <authorList>
            <person name="Huang J."/>
            <person name="Wang G."/>
        </authorList>
    </citation>
    <scope>NUCLEOTIDE SEQUENCE [LARGE SCALE GENOMIC DNA]</scope>
    <source>
        <strain evidence="15 16">JSM 076056</strain>
    </source>
</reference>
<evidence type="ECO:0000256" key="5">
    <source>
        <dbReference type="ARBA" id="ARBA00021901"/>
    </source>
</evidence>
<comment type="cofactor">
    <cofactor evidence="1 12">
        <name>FAD</name>
        <dbReference type="ChEBI" id="CHEBI:57692"/>
    </cofactor>
</comment>
<evidence type="ECO:0000256" key="8">
    <source>
        <dbReference type="ARBA" id="ARBA00022827"/>
    </source>
</evidence>
<accession>A0A0A5GRH9</accession>
<feature type="domain" description="Fumarate reductase/succinate dehydrogenase flavoprotein-like C-terminal" evidence="14">
    <location>
        <begin position="416"/>
        <end position="507"/>
    </location>
</feature>
<keyword evidence="9 12" id="KW-0560">Oxidoreductase</keyword>
<dbReference type="InterPro" id="IPR027477">
    <property type="entry name" value="Succ_DH/fumarate_Rdtase_cat_sf"/>
</dbReference>
<dbReference type="Pfam" id="PF02910">
    <property type="entry name" value="Succ_DH_flav_C"/>
    <property type="match status" value="1"/>
</dbReference>
<comment type="function">
    <text evidence="12">Catalyzes the oxidation of L-aspartate to iminoaspartate.</text>
</comment>
<evidence type="ECO:0000256" key="10">
    <source>
        <dbReference type="ARBA" id="ARBA00048305"/>
    </source>
</evidence>
<evidence type="ECO:0000256" key="7">
    <source>
        <dbReference type="ARBA" id="ARBA00022642"/>
    </source>
</evidence>
<dbReference type="GO" id="GO:0033765">
    <property type="term" value="F:steroid dehydrogenase activity, acting on the CH-CH group of donors"/>
    <property type="evidence" value="ECO:0007669"/>
    <property type="project" value="UniProtKB-ARBA"/>
</dbReference>
<dbReference type="InterPro" id="IPR003953">
    <property type="entry name" value="FAD-dep_OxRdtase_2_FAD-bd"/>
</dbReference>
<keyword evidence="7 12" id="KW-0662">Pyridine nucleotide biosynthesis</keyword>
<dbReference type="EMBL" id="AVPE01000001">
    <property type="protein sequence ID" value="KGX93775.1"/>
    <property type="molecule type" value="Genomic_DNA"/>
</dbReference>
<dbReference type="InterPro" id="IPR005288">
    <property type="entry name" value="NadB"/>
</dbReference>
<dbReference type="PANTHER" id="PTHR42716">
    <property type="entry name" value="L-ASPARTATE OXIDASE"/>
    <property type="match status" value="1"/>
</dbReference>
<dbReference type="InterPro" id="IPR036188">
    <property type="entry name" value="FAD/NAD-bd_sf"/>
</dbReference>
<sequence length="532" mass="58375">MKLVDVIIVGSGLAALQLAKHLDSRLSILVVTKQKTAEGNSIYAQGGIAAAIGECDSPRSHANDTLEAGRHINNPKAVQQLTEQAPHLIQELIEEGCYFDRDDHGQLSLGNEGAHSYHRIVHAGGDATGQQLVRHLIQQLPPHIEFMENVFVYDLLINEQTNECYGVKAKRNDGLNLTLYASHVVLASGGFGRVYGTTSNSEGATGDGVVLAYRAGATIKDLEFIQFHPTLLTIGGKSVGLVSEAVRGAGGVLVLEDGTAVMHHVHPLGDLAPRHVVSQTLHKEQRNGRNVYLDVRGIVDFEFKFPTISSLCRKYGVDVQAGYLPVAPGCHFTMGGVRTDTTGRTDVGRLYAIGEVACTGVHGANRLASNSLLEALVYGKRLAEWINGQPSVSPFHLFSNKTIPEQLPPIPLPSLDEMRNQMSEKVGIIRDKMTLIEQLNTLKEHSPERLLTATYDSYSIQETAKSFEVIMDWLITLAALTRTESRGGHFRKDFPLEIQRWKQLEVTFNSKREDLQRYEPNTVASTATILFS</sequence>
<evidence type="ECO:0000256" key="4">
    <source>
        <dbReference type="ARBA" id="ARBA00012173"/>
    </source>
</evidence>
<dbReference type="SUPFAM" id="SSF46977">
    <property type="entry name" value="Succinate dehydrogenase/fumarate reductase flavoprotein C-terminal domain"/>
    <property type="match status" value="1"/>
</dbReference>
<dbReference type="AlphaFoldDB" id="A0A0A5GRH9"/>
<dbReference type="GO" id="GO:0005737">
    <property type="term" value="C:cytoplasm"/>
    <property type="evidence" value="ECO:0007669"/>
    <property type="project" value="UniProtKB-SubCell"/>
</dbReference>
<dbReference type="Gene3D" id="3.50.50.60">
    <property type="entry name" value="FAD/NAD(P)-binding domain"/>
    <property type="match status" value="1"/>
</dbReference>
<dbReference type="Pfam" id="PF00890">
    <property type="entry name" value="FAD_binding_2"/>
    <property type="match status" value="1"/>
</dbReference>
<evidence type="ECO:0000259" key="14">
    <source>
        <dbReference type="Pfam" id="PF02910"/>
    </source>
</evidence>
<evidence type="ECO:0000256" key="6">
    <source>
        <dbReference type="ARBA" id="ARBA00022630"/>
    </source>
</evidence>
<evidence type="ECO:0000259" key="13">
    <source>
        <dbReference type="Pfam" id="PF00890"/>
    </source>
</evidence>
<dbReference type="UniPathway" id="UPA00253">
    <property type="reaction ID" value="UER00326"/>
</dbReference>
<evidence type="ECO:0000256" key="3">
    <source>
        <dbReference type="ARBA" id="ARBA00008562"/>
    </source>
</evidence>
<comment type="caution">
    <text evidence="15">The sequence shown here is derived from an EMBL/GenBank/DDBJ whole genome shotgun (WGS) entry which is preliminary data.</text>
</comment>
<evidence type="ECO:0000256" key="1">
    <source>
        <dbReference type="ARBA" id="ARBA00001974"/>
    </source>
</evidence>
<dbReference type="InterPro" id="IPR037099">
    <property type="entry name" value="Fum_R/Succ_DH_flav-like_C_sf"/>
</dbReference>
<evidence type="ECO:0000256" key="2">
    <source>
        <dbReference type="ARBA" id="ARBA00004950"/>
    </source>
</evidence>
<dbReference type="Gene3D" id="3.90.700.10">
    <property type="entry name" value="Succinate dehydrogenase/fumarate reductase flavoprotein, catalytic domain"/>
    <property type="match status" value="1"/>
</dbReference>
<organism evidence="15 16">
    <name type="scientific">Pontibacillus halophilus JSM 076056 = DSM 19796</name>
    <dbReference type="NCBI Taxonomy" id="1385510"/>
    <lineage>
        <taxon>Bacteria</taxon>
        <taxon>Bacillati</taxon>
        <taxon>Bacillota</taxon>
        <taxon>Bacilli</taxon>
        <taxon>Bacillales</taxon>
        <taxon>Bacillaceae</taxon>
        <taxon>Pontibacillus</taxon>
    </lineage>
</organism>
<dbReference type="eggNOG" id="COG0029">
    <property type="taxonomic scope" value="Bacteria"/>
</dbReference>
<dbReference type="GO" id="GO:0008734">
    <property type="term" value="F:L-aspartate oxidase activity"/>
    <property type="evidence" value="ECO:0007669"/>
    <property type="project" value="UniProtKB-UniRule"/>
</dbReference>
<dbReference type="SUPFAM" id="SSF51905">
    <property type="entry name" value="FAD/NAD(P)-binding domain"/>
    <property type="match status" value="1"/>
</dbReference>
<dbReference type="PRINTS" id="PR00368">
    <property type="entry name" value="FADPNR"/>
</dbReference>
<dbReference type="STRING" id="1385510.GCA_000425205_00315"/>
<dbReference type="NCBIfam" id="TIGR00551">
    <property type="entry name" value="nadB"/>
    <property type="match status" value="1"/>
</dbReference>
<dbReference type="RefSeq" id="WP_026799125.1">
    <property type="nucleotide sequence ID" value="NZ_AULI01000001.1"/>
</dbReference>
<dbReference type="InterPro" id="IPR015939">
    <property type="entry name" value="Fum_Rdtase/Succ_DH_flav-like_C"/>
</dbReference>
<protein>
    <recommendedName>
        <fullName evidence="5 11">L-aspartate oxidase</fullName>
        <ecNumber evidence="4 11">1.4.3.16</ecNumber>
    </recommendedName>
</protein>
<keyword evidence="6 12" id="KW-0285">Flavoprotein</keyword>
<dbReference type="PANTHER" id="PTHR42716:SF2">
    <property type="entry name" value="L-ASPARTATE OXIDASE, CHLOROPLASTIC"/>
    <property type="match status" value="1"/>
</dbReference>
<evidence type="ECO:0000313" key="15">
    <source>
        <dbReference type="EMBL" id="KGX93775.1"/>
    </source>
</evidence>
<name>A0A0A5GRH9_9BACI</name>
<dbReference type="GO" id="GO:0034628">
    <property type="term" value="P:'de novo' NAD+ biosynthetic process from L-aspartate"/>
    <property type="evidence" value="ECO:0007669"/>
    <property type="project" value="TreeGrafter"/>
</dbReference>
<comment type="subcellular location">
    <subcellularLocation>
        <location evidence="12">Cytoplasm</location>
    </subcellularLocation>
</comment>
<comment type="pathway">
    <text evidence="2 12">Cofactor biosynthesis; NAD(+) biosynthesis; iminoaspartate from L-aspartate (oxidase route): step 1/1.</text>
</comment>
<dbReference type="EC" id="1.4.3.16" evidence="4 11"/>